<dbReference type="GO" id="GO:0015293">
    <property type="term" value="F:symporter activity"/>
    <property type="evidence" value="ECO:0007669"/>
    <property type="project" value="TreeGrafter"/>
</dbReference>
<feature type="transmembrane region" description="Helical" evidence="12">
    <location>
        <begin position="97"/>
        <end position="119"/>
    </location>
</feature>
<keyword evidence="8" id="KW-0406">Ion transport</keyword>
<dbReference type="PANTHER" id="PTHR42985">
    <property type="entry name" value="SODIUM-COUPLED MONOCARBOXYLATE TRANSPORTER"/>
    <property type="match status" value="1"/>
</dbReference>
<evidence type="ECO:0000256" key="3">
    <source>
        <dbReference type="ARBA" id="ARBA00022448"/>
    </source>
</evidence>
<keyword evidence="9 12" id="KW-0472">Membrane</keyword>
<keyword evidence="7" id="KW-0915">Sodium</keyword>
<dbReference type="NCBIfam" id="TIGR00813">
    <property type="entry name" value="sss"/>
    <property type="match status" value="1"/>
</dbReference>
<evidence type="ECO:0000256" key="10">
    <source>
        <dbReference type="ARBA" id="ARBA00023201"/>
    </source>
</evidence>
<feature type="transmembrane region" description="Helical" evidence="12">
    <location>
        <begin position="291"/>
        <end position="314"/>
    </location>
</feature>
<evidence type="ECO:0008006" key="15">
    <source>
        <dbReference type="Google" id="ProtNLM"/>
    </source>
</evidence>
<evidence type="ECO:0000256" key="6">
    <source>
        <dbReference type="ARBA" id="ARBA00022989"/>
    </source>
</evidence>
<keyword evidence="6 12" id="KW-1133">Transmembrane helix</keyword>
<evidence type="ECO:0000256" key="12">
    <source>
        <dbReference type="SAM" id="Phobius"/>
    </source>
</evidence>
<evidence type="ECO:0000256" key="4">
    <source>
        <dbReference type="ARBA" id="ARBA00022475"/>
    </source>
</evidence>
<dbReference type="EMBL" id="JALNTZ010000002">
    <property type="protein sequence ID" value="KAJ3663129.1"/>
    <property type="molecule type" value="Genomic_DNA"/>
</dbReference>
<dbReference type="Proteomes" id="UP001168821">
    <property type="component" value="Unassembled WGS sequence"/>
</dbReference>
<organism evidence="13 14">
    <name type="scientific">Zophobas morio</name>
    <dbReference type="NCBI Taxonomy" id="2755281"/>
    <lineage>
        <taxon>Eukaryota</taxon>
        <taxon>Metazoa</taxon>
        <taxon>Ecdysozoa</taxon>
        <taxon>Arthropoda</taxon>
        <taxon>Hexapoda</taxon>
        <taxon>Insecta</taxon>
        <taxon>Pterygota</taxon>
        <taxon>Neoptera</taxon>
        <taxon>Endopterygota</taxon>
        <taxon>Coleoptera</taxon>
        <taxon>Polyphaga</taxon>
        <taxon>Cucujiformia</taxon>
        <taxon>Tenebrionidae</taxon>
        <taxon>Zophobas</taxon>
    </lineage>
</organism>
<comment type="caution">
    <text evidence="13">The sequence shown here is derived from an EMBL/GenBank/DDBJ whole genome shotgun (WGS) entry which is preliminary data.</text>
</comment>
<dbReference type="PANTHER" id="PTHR42985:SF21">
    <property type="entry name" value="SODIUM-DEPENDENT MULTIVITAMIN TRANSPORTER-LIKE PROTEIN"/>
    <property type="match status" value="1"/>
</dbReference>
<feature type="transmembrane region" description="Helical" evidence="12">
    <location>
        <begin position="26"/>
        <end position="46"/>
    </location>
</feature>
<evidence type="ECO:0000313" key="14">
    <source>
        <dbReference type="Proteomes" id="UP001168821"/>
    </source>
</evidence>
<feature type="transmembrane region" description="Helical" evidence="12">
    <location>
        <begin position="140"/>
        <end position="161"/>
    </location>
</feature>
<comment type="subcellular location">
    <subcellularLocation>
        <location evidence="1">Cell membrane</location>
        <topology evidence="1">Multi-pass membrane protein</topology>
    </subcellularLocation>
</comment>
<dbReference type="PROSITE" id="PS50283">
    <property type="entry name" value="NA_SOLUT_SYMP_3"/>
    <property type="match status" value="1"/>
</dbReference>
<feature type="transmembrane region" description="Helical" evidence="12">
    <location>
        <begin position="334"/>
        <end position="355"/>
    </location>
</feature>
<sequence>MNSSLIFTTAPNSKDTIISNISWVDYFIFILVLVICLCTGTGARFFDKIEATLSHYLLGGKRMKSLPTAISLVACHMSSFTLLILPAEVYQYGANYQWIVVSLFLMCLLKIYIYVPVLYNLQLTSIYEYLERRFDSKTRLFASILYVFEYLFLQSMVIYIAALACHTVSGIDSHLLTITVSGMCVLYTTFGSLKSIVWIDIFQMVVQSVAMTTFFLLGVVKQGGPAVVWSNIKTGGRFDILDFDTDPTKRDSFWIILIGCTIGWVADVGVNQCTILKYSSVPTFSDCKKAIIYFTIGVALVQTGSIVQGLNIYSLYSDCDPVSAAKLEKYDGLVAYYIMDILKNITGVCGLFMACTYSASLSSFSTTLNSLSGVIYKDFVCKATKKSFSESQALIIVKSIVFITGILCILLSFVVEHLGGLFYVASNILSLVNGPQLGMFSLGILIPKANSNGAFYGGIVSFISATSITLSAMYYKSKKMLPTFVKPMSTAGCGFNHTKFDDIVVDWTIA</sequence>
<feature type="transmembrane region" description="Helical" evidence="12">
    <location>
        <begin position="66"/>
        <end position="85"/>
    </location>
</feature>
<proteinExistence type="inferred from homology"/>
<gene>
    <name evidence="13" type="ORF">Zmor_007438</name>
</gene>
<keyword evidence="14" id="KW-1185">Reference proteome</keyword>
<feature type="transmembrane region" description="Helical" evidence="12">
    <location>
        <begin position="173"/>
        <end position="190"/>
    </location>
</feature>
<evidence type="ECO:0000256" key="2">
    <source>
        <dbReference type="ARBA" id="ARBA00006434"/>
    </source>
</evidence>
<feature type="transmembrane region" description="Helical" evidence="12">
    <location>
        <begin position="421"/>
        <end position="446"/>
    </location>
</feature>
<evidence type="ECO:0000256" key="9">
    <source>
        <dbReference type="ARBA" id="ARBA00023136"/>
    </source>
</evidence>
<keyword evidence="4" id="KW-1003">Cell membrane</keyword>
<keyword evidence="10" id="KW-0739">Sodium transport</keyword>
<name>A0AA38MPC8_9CUCU</name>
<dbReference type="InterPro" id="IPR051163">
    <property type="entry name" value="Sodium:Solute_Symporter_SSF"/>
</dbReference>
<evidence type="ECO:0000313" key="13">
    <source>
        <dbReference type="EMBL" id="KAJ3663129.1"/>
    </source>
</evidence>
<accession>A0AA38MPC8</accession>
<dbReference type="InterPro" id="IPR001734">
    <property type="entry name" value="Na/solute_symporter"/>
</dbReference>
<evidence type="ECO:0000256" key="1">
    <source>
        <dbReference type="ARBA" id="ARBA00004651"/>
    </source>
</evidence>
<comment type="similarity">
    <text evidence="2 11">Belongs to the sodium:solute symporter (SSF) (TC 2.A.21) family.</text>
</comment>
<feature type="transmembrane region" description="Helical" evidence="12">
    <location>
        <begin position="453"/>
        <end position="475"/>
    </location>
</feature>
<dbReference type="AlphaFoldDB" id="A0AA38MPC8"/>
<keyword evidence="3" id="KW-0813">Transport</keyword>
<reference evidence="13" key="1">
    <citation type="journal article" date="2023" name="G3 (Bethesda)">
        <title>Whole genome assemblies of Zophobas morio and Tenebrio molitor.</title>
        <authorList>
            <person name="Kaur S."/>
            <person name="Stinson S.A."/>
            <person name="diCenzo G.C."/>
        </authorList>
    </citation>
    <scope>NUCLEOTIDE SEQUENCE</scope>
    <source>
        <strain evidence="13">QUZm001</strain>
    </source>
</reference>
<feature type="transmembrane region" description="Helical" evidence="12">
    <location>
        <begin position="395"/>
        <end position="415"/>
    </location>
</feature>
<dbReference type="InterPro" id="IPR038377">
    <property type="entry name" value="Na/Glc_symporter_sf"/>
</dbReference>
<evidence type="ECO:0000256" key="8">
    <source>
        <dbReference type="ARBA" id="ARBA00023065"/>
    </source>
</evidence>
<keyword evidence="5 12" id="KW-0812">Transmembrane</keyword>
<protein>
    <recommendedName>
        <fullName evidence="15">Sodium-coupled monocarboxylate transporter 1</fullName>
    </recommendedName>
</protein>
<evidence type="ECO:0000256" key="11">
    <source>
        <dbReference type="RuleBase" id="RU362091"/>
    </source>
</evidence>
<evidence type="ECO:0000256" key="5">
    <source>
        <dbReference type="ARBA" id="ARBA00022692"/>
    </source>
</evidence>
<dbReference type="GO" id="GO:0005886">
    <property type="term" value="C:plasma membrane"/>
    <property type="evidence" value="ECO:0007669"/>
    <property type="project" value="UniProtKB-SubCell"/>
</dbReference>
<evidence type="ECO:0000256" key="7">
    <source>
        <dbReference type="ARBA" id="ARBA00023053"/>
    </source>
</evidence>
<dbReference type="Pfam" id="PF00474">
    <property type="entry name" value="SSF"/>
    <property type="match status" value="1"/>
</dbReference>
<dbReference type="Gene3D" id="1.20.1730.10">
    <property type="entry name" value="Sodium/glucose cotransporter"/>
    <property type="match status" value="1"/>
</dbReference>
<feature type="transmembrane region" description="Helical" evidence="12">
    <location>
        <begin position="252"/>
        <end position="270"/>
    </location>
</feature>
<dbReference type="GO" id="GO:0006814">
    <property type="term" value="P:sodium ion transport"/>
    <property type="evidence" value="ECO:0007669"/>
    <property type="project" value="UniProtKB-KW"/>
</dbReference>